<evidence type="ECO:0000313" key="3">
    <source>
        <dbReference type="EMBL" id="ABO22505.1"/>
    </source>
</evidence>
<feature type="signal peptide" evidence="2">
    <location>
        <begin position="1"/>
        <end position="41"/>
    </location>
</feature>
<dbReference type="AlphaFoldDB" id="A3QAK7"/>
<dbReference type="EMBL" id="CP000606">
    <property type="protein sequence ID" value="ABO22505.1"/>
    <property type="molecule type" value="Genomic_DNA"/>
</dbReference>
<evidence type="ECO:0008006" key="5">
    <source>
        <dbReference type="Google" id="ProtNLM"/>
    </source>
</evidence>
<name>A3QAK7_SHELP</name>
<feature type="chain" id="PRO_5002657522" description="Leucine Rich repeats (2 copies)" evidence="2">
    <location>
        <begin position="42"/>
        <end position="480"/>
    </location>
</feature>
<keyword evidence="2" id="KW-0732">Signal</keyword>
<dbReference type="InterPro" id="IPR032675">
    <property type="entry name" value="LRR_dom_sf"/>
</dbReference>
<reference evidence="3 4" key="1">
    <citation type="submission" date="2007-03" db="EMBL/GenBank/DDBJ databases">
        <title>Complete sequence of Shewanella loihica PV-4.</title>
        <authorList>
            <consortium name="US DOE Joint Genome Institute"/>
            <person name="Copeland A."/>
            <person name="Lucas S."/>
            <person name="Lapidus A."/>
            <person name="Barry K."/>
            <person name="Detter J.C."/>
            <person name="Glavina del Rio T."/>
            <person name="Hammon N."/>
            <person name="Israni S."/>
            <person name="Dalin E."/>
            <person name="Tice H."/>
            <person name="Pitluck S."/>
            <person name="Chain P."/>
            <person name="Malfatti S."/>
            <person name="Shin M."/>
            <person name="Vergez L."/>
            <person name="Schmutz J."/>
            <person name="Larimer F."/>
            <person name="Land M."/>
            <person name="Hauser L."/>
            <person name="Kyrpides N."/>
            <person name="Mikhailova N."/>
            <person name="Romine M.F."/>
            <person name="Serres G."/>
            <person name="Fredrickson J."/>
            <person name="Tiedje J."/>
            <person name="Richardson P."/>
        </authorList>
    </citation>
    <scope>NUCLEOTIDE SEQUENCE [LARGE SCALE GENOMIC DNA]</scope>
    <source>
        <strain evidence="4">ATCC BAA-1088 / PV-4</strain>
    </source>
</reference>
<organism evidence="3 4">
    <name type="scientific">Shewanella loihica (strain ATCC BAA-1088 / PV-4)</name>
    <dbReference type="NCBI Taxonomy" id="323850"/>
    <lineage>
        <taxon>Bacteria</taxon>
        <taxon>Pseudomonadati</taxon>
        <taxon>Pseudomonadota</taxon>
        <taxon>Gammaproteobacteria</taxon>
        <taxon>Alteromonadales</taxon>
        <taxon>Shewanellaceae</taxon>
        <taxon>Shewanella</taxon>
    </lineage>
</organism>
<keyword evidence="4" id="KW-1185">Reference proteome</keyword>
<feature type="compositionally biased region" description="Polar residues" evidence="1">
    <location>
        <begin position="284"/>
        <end position="294"/>
    </location>
</feature>
<dbReference type="Gene3D" id="3.80.10.10">
    <property type="entry name" value="Ribonuclease Inhibitor"/>
    <property type="match status" value="1"/>
</dbReference>
<feature type="compositionally biased region" description="Basic and acidic residues" evidence="1">
    <location>
        <begin position="259"/>
        <end position="273"/>
    </location>
</feature>
<gene>
    <name evidence="3" type="ordered locus">Shew_0633</name>
</gene>
<protein>
    <recommendedName>
        <fullName evidence="5">Leucine Rich repeats (2 copies)</fullName>
    </recommendedName>
</protein>
<dbReference type="STRING" id="323850.Shew_0633"/>
<evidence type="ECO:0000256" key="2">
    <source>
        <dbReference type="SAM" id="SignalP"/>
    </source>
</evidence>
<dbReference type="eggNOG" id="ENOG5031UMS">
    <property type="taxonomic scope" value="Bacteria"/>
</dbReference>
<dbReference type="Proteomes" id="UP000001558">
    <property type="component" value="Chromosome"/>
</dbReference>
<evidence type="ECO:0000313" key="4">
    <source>
        <dbReference type="Proteomes" id="UP000001558"/>
    </source>
</evidence>
<feature type="region of interest" description="Disordered" evidence="1">
    <location>
        <begin position="238"/>
        <end position="315"/>
    </location>
</feature>
<proteinExistence type="predicted"/>
<dbReference type="KEGG" id="slo:Shew_0633"/>
<dbReference type="RefSeq" id="WP_011864439.1">
    <property type="nucleotide sequence ID" value="NC_009092.1"/>
</dbReference>
<sequence precursor="true">MLFDQDLRIPQSIYNFSSKVLRALALTSALSLVSISGLASADTGTGTGTGTDKDTDREAIKQFQLETTPLTERARQLSRRHREQMETFSNKLDQYQDARPLLQDALIGEMALTANKMLTLTNEYLPRYRAFLTRIDKNSSCYQPKRLEQFQQTRDEVQDYLNQLQGLTQTQEQGEAYAALMAINIGQSRAAVLVNLLETSKLCYVTQAMPAVAQDILLLEGLMAERLPEIVEAANLSASEPEGPSLNEPSLNEPSLNEAELKGSEPKSADASRSDANAAGTILGDSNTNGSSPVDSEAFNQREENTTPKQPGLQGNTLDACIKQQVSQLGLTSAQALTVLSCRLSSDSVSLKVLSKLSNLEILSLQGGVLTDLSALAGLSHLSLLNIEQSQINSFGDLKALKGNLSFSEVDSQDWQALANAQAESIAIMSPTRCDALKPLANQPNVALLYKGLSPQAMADLMQRQASMQGPTIMTDCPAP</sequence>
<dbReference type="SUPFAM" id="SSF52058">
    <property type="entry name" value="L domain-like"/>
    <property type="match status" value="1"/>
</dbReference>
<accession>A3QAK7</accession>
<dbReference type="HOGENOM" id="CLU_545004_0_0_6"/>
<dbReference type="OrthoDB" id="5913501at2"/>
<evidence type="ECO:0000256" key="1">
    <source>
        <dbReference type="SAM" id="MobiDB-lite"/>
    </source>
</evidence>